<gene>
    <name evidence="2" type="ORF">OIU85_002581</name>
</gene>
<feature type="chain" id="PRO_5040272372" description="Bifunctional inhibitor/plant lipid transfer protein/seed storage helical domain-containing protein" evidence="1">
    <location>
        <begin position="27"/>
        <end position="115"/>
    </location>
</feature>
<proteinExistence type="predicted"/>
<reference evidence="2" key="2">
    <citation type="journal article" date="2023" name="Int. J. Mol. Sci.">
        <title>De Novo Assembly and Annotation of 11 Diverse Shrub Willow (Salix) Genomes Reveals Novel Gene Organization in Sex-Linked Regions.</title>
        <authorList>
            <person name="Hyden B."/>
            <person name="Feng K."/>
            <person name="Yates T.B."/>
            <person name="Jawdy S."/>
            <person name="Cereghino C."/>
            <person name="Smart L.B."/>
            <person name="Muchero W."/>
        </authorList>
    </citation>
    <scope>NUCLEOTIDE SEQUENCE [LARGE SCALE GENOMIC DNA]</scope>
    <source>
        <tissue evidence="2">Shoot tip</tissue>
    </source>
</reference>
<keyword evidence="1" id="KW-0732">Signal</keyword>
<evidence type="ECO:0000256" key="1">
    <source>
        <dbReference type="SAM" id="SignalP"/>
    </source>
</evidence>
<name>A0A9Q0ZZ00_SALVM</name>
<protein>
    <recommendedName>
        <fullName evidence="4">Bifunctional inhibitor/plant lipid transfer protein/seed storage helical domain-containing protein</fullName>
    </recommendedName>
</protein>
<dbReference type="EMBL" id="JAPFFL010000001">
    <property type="protein sequence ID" value="KAJ6752175.1"/>
    <property type="molecule type" value="Genomic_DNA"/>
</dbReference>
<dbReference type="AlphaFoldDB" id="A0A9Q0ZZ00"/>
<evidence type="ECO:0000313" key="3">
    <source>
        <dbReference type="Proteomes" id="UP001151529"/>
    </source>
</evidence>
<accession>A0A9Q0ZZ00</accession>
<comment type="caution">
    <text evidence="2">The sequence shown here is derived from an EMBL/GenBank/DDBJ whole genome shotgun (WGS) entry which is preliminary data.</text>
</comment>
<evidence type="ECO:0000313" key="2">
    <source>
        <dbReference type="EMBL" id="KAJ6752175.1"/>
    </source>
</evidence>
<keyword evidence="3" id="KW-1185">Reference proteome</keyword>
<dbReference type="Proteomes" id="UP001151529">
    <property type="component" value="Chromosome 16"/>
</dbReference>
<sequence>MVQATMTSSAVATLALGFMLVASTLAAAPATPFLGLNPCRNSRLPGYYQDARRDLLRRGCLPGANLSAELGNAVLQHSSLQLIHQPCQVLPKNAPSPISFCKQIANVPILIFQED</sequence>
<evidence type="ECO:0008006" key="4">
    <source>
        <dbReference type="Google" id="ProtNLM"/>
    </source>
</evidence>
<feature type="signal peptide" evidence="1">
    <location>
        <begin position="1"/>
        <end position="26"/>
    </location>
</feature>
<reference evidence="2" key="1">
    <citation type="submission" date="2022-11" db="EMBL/GenBank/DDBJ databases">
        <authorList>
            <person name="Hyden B.L."/>
            <person name="Feng K."/>
            <person name="Yates T."/>
            <person name="Jawdy S."/>
            <person name="Smart L.B."/>
            <person name="Muchero W."/>
        </authorList>
    </citation>
    <scope>NUCLEOTIDE SEQUENCE</scope>
    <source>
        <tissue evidence="2">Shoot tip</tissue>
    </source>
</reference>
<organism evidence="2 3">
    <name type="scientific">Salix viminalis</name>
    <name type="common">Common osier</name>
    <name type="synonym">Basket willow</name>
    <dbReference type="NCBI Taxonomy" id="40686"/>
    <lineage>
        <taxon>Eukaryota</taxon>
        <taxon>Viridiplantae</taxon>
        <taxon>Streptophyta</taxon>
        <taxon>Embryophyta</taxon>
        <taxon>Tracheophyta</taxon>
        <taxon>Spermatophyta</taxon>
        <taxon>Magnoliopsida</taxon>
        <taxon>eudicotyledons</taxon>
        <taxon>Gunneridae</taxon>
        <taxon>Pentapetalae</taxon>
        <taxon>rosids</taxon>
        <taxon>fabids</taxon>
        <taxon>Malpighiales</taxon>
        <taxon>Salicaceae</taxon>
        <taxon>Saliceae</taxon>
        <taxon>Salix</taxon>
    </lineage>
</organism>